<accession>A0A2B4RDD3</accession>
<keyword evidence="2" id="KW-0812">Transmembrane</keyword>
<dbReference type="Pfam" id="PF04253">
    <property type="entry name" value="TFR_dimer"/>
    <property type="match status" value="1"/>
</dbReference>
<dbReference type="InterPro" id="IPR036757">
    <property type="entry name" value="TFR-like_dimer_dom_sf"/>
</dbReference>
<evidence type="ECO:0000256" key="2">
    <source>
        <dbReference type="SAM" id="Phobius"/>
    </source>
</evidence>
<dbReference type="OrthoDB" id="5841748at2759"/>
<dbReference type="Gene3D" id="3.40.630.10">
    <property type="entry name" value="Zn peptidases"/>
    <property type="match status" value="1"/>
</dbReference>
<dbReference type="SUPFAM" id="SSF52025">
    <property type="entry name" value="PA domain"/>
    <property type="match status" value="1"/>
</dbReference>
<proteinExistence type="inferred from homology"/>
<dbReference type="InterPro" id="IPR007365">
    <property type="entry name" value="TFR-like_dimer_dom"/>
</dbReference>
<sequence length="742" mass="83377">MIPLSYSDDMMVETSPSIKEKCASKGCMLKSPRIRIVIIVVVTAVLAIVIGFLIGYFVPKPRKEDSDEERKDMHDKFESLVSAEELERELRFFTSEPHVTGSKRHKTLIDHMETKWREYGFDVEIPEYQVLLSVPQVDQPNTVEILDNGVVKHTILGKINVTTKAEPKRSFPYFPFIAYAPPGDVEGELVYCNAGQEDDLLMLDRMNISVKDRIVLLKGHGAGVSAAAKRGAVGAILFVDPQSVAREGAGAKQTYPYTSWMSKQAVFSKAISQRNGDKLTPHIPAITGMYRLSRNETDLPSIPVQPISYEDASNLLNRLGGDEVPWDWRGTLNVTYRFGPGFTKPGTKVRLRVHNKLEVRSIYNVIGTMSGQEEPDRYVLVGNHRDAIFFGAADASSGSATLMEVARLLGELKNDGWRPRRTIKLCSWGAEEFGLIGSVEWVEEHSKLLMDRAVVYWNTDVAVGGNYVLIAQACPILAEAIFQRMKTINGPDKKTLYNSLLEKFSKSVDNPEEPWTIPYLFFSDYLPFYMSIGVPAADFSYFYGDEKNGMLLYPVYHTQEDSYYWIKKFVDPEFAYLSTMTKLIGGLALDFSDTAVLNFNVLRYAKAVKKSFKEIDVMMGSLNVSTTFVHHALEKFMKASTLFHSEKNKLAGDEGQLVLRRINDQMVRVERAFISPYLRLDDPMMQHVYSRNFQGKSFPGVIEAMERGNAAEVKKQLSLVAEAVLSAADIIRPVVSSKQGGK</sequence>
<dbReference type="Proteomes" id="UP000225706">
    <property type="component" value="Unassembled WGS sequence"/>
</dbReference>
<reference evidence="6" key="1">
    <citation type="journal article" date="2017" name="bioRxiv">
        <title>Comparative analysis of the genomes of Stylophora pistillata and Acropora digitifera provides evidence for extensive differences between species of corals.</title>
        <authorList>
            <person name="Voolstra C.R."/>
            <person name="Li Y."/>
            <person name="Liew Y.J."/>
            <person name="Baumgarten S."/>
            <person name="Zoccola D."/>
            <person name="Flot J.-F."/>
            <person name="Tambutte S."/>
            <person name="Allemand D."/>
            <person name="Aranda M."/>
        </authorList>
    </citation>
    <scope>NUCLEOTIDE SEQUENCE [LARGE SCALE GENOMIC DNA]</scope>
</reference>
<dbReference type="PANTHER" id="PTHR10404:SF78">
    <property type="entry name" value="N-ACETYLATED ALPHA-LINKED ACIDIC DIPEPTIDASE 2"/>
    <property type="match status" value="1"/>
</dbReference>
<dbReference type="STRING" id="50429.A0A2B4RDD3"/>
<keyword evidence="6" id="KW-1185">Reference proteome</keyword>
<evidence type="ECO:0000259" key="4">
    <source>
        <dbReference type="Pfam" id="PF04389"/>
    </source>
</evidence>
<evidence type="ECO:0000259" key="3">
    <source>
        <dbReference type="Pfam" id="PF04253"/>
    </source>
</evidence>
<feature type="transmembrane region" description="Helical" evidence="2">
    <location>
        <begin position="34"/>
        <end position="58"/>
    </location>
</feature>
<dbReference type="GO" id="GO:0004180">
    <property type="term" value="F:carboxypeptidase activity"/>
    <property type="evidence" value="ECO:0007669"/>
    <property type="project" value="TreeGrafter"/>
</dbReference>
<dbReference type="Pfam" id="PF04389">
    <property type="entry name" value="Peptidase_M28"/>
    <property type="match status" value="1"/>
</dbReference>
<dbReference type="Gene3D" id="3.50.30.30">
    <property type="match status" value="1"/>
</dbReference>
<dbReference type="PANTHER" id="PTHR10404">
    <property type="entry name" value="N-ACETYLATED-ALPHA-LINKED ACIDIC DIPEPTIDASE"/>
    <property type="match status" value="1"/>
</dbReference>
<evidence type="ECO:0000256" key="1">
    <source>
        <dbReference type="ARBA" id="ARBA00005634"/>
    </source>
</evidence>
<dbReference type="FunFam" id="3.40.630.10:FF:000101">
    <property type="entry name" value="N-acetylated alpha-linked acidic dipeptidase like 1"/>
    <property type="match status" value="1"/>
</dbReference>
<dbReference type="FunFam" id="3.50.30.30:FF:000045">
    <property type="entry name" value="Predicted protein"/>
    <property type="match status" value="1"/>
</dbReference>
<comment type="similarity">
    <text evidence="1">Belongs to the peptidase M28 family. M28B subfamily.</text>
</comment>
<keyword evidence="2" id="KW-0472">Membrane</keyword>
<keyword evidence="2" id="KW-1133">Transmembrane helix</keyword>
<dbReference type="SUPFAM" id="SSF53187">
    <property type="entry name" value="Zn-dependent exopeptidases"/>
    <property type="match status" value="1"/>
</dbReference>
<organism evidence="5 6">
    <name type="scientific">Stylophora pistillata</name>
    <name type="common">Smooth cauliflower coral</name>
    <dbReference type="NCBI Taxonomy" id="50429"/>
    <lineage>
        <taxon>Eukaryota</taxon>
        <taxon>Metazoa</taxon>
        <taxon>Cnidaria</taxon>
        <taxon>Anthozoa</taxon>
        <taxon>Hexacorallia</taxon>
        <taxon>Scleractinia</taxon>
        <taxon>Astrocoeniina</taxon>
        <taxon>Pocilloporidae</taxon>
        <taxon>Stylophora</taxon>
    </lineage>
</organism>
<evidence type="ECO:0000313" key="6">
    <source>
        <dbReference type="Proteomes" id="UP000225706"/>
    </source>
</evidence>
<protein>
    <submittedName>
        <fullName evidence="5">N-acetylated-alpha-linked acidic dipeptidase-like protein</fullName>
    </submittedName>
</protein>
<name>A0A2B4RDD3_STYPI</name>
<dbReference type="InterPro" id="IPR046450">
    <property type="entry name" value="PA_dom_sf"/>
</dbReference>
<feature type="domain" description="Peptidase M28" evidence="4">
    <location>
        <begin position="364"/>
        <end position="565"/>
    </location>
</feature>
<dbReference type="Gene3D" id="1.20.930.40">
    <property type="entry name" value="Transferrin receptor-like, dimerisation domain"/>
    <property type="match status" value="1"/>
</dbReference>
<dbReference type="InterPro" id="IPR039373">
    <property type="entry name" value="Peptidase_M28B"/>
</dbReference>
<dbReference type="AlphaFoldDB" id="A0A2B4RDD3"/>
<dbReference type="SUPFAM" id="SSF47672">
    <property type="entry name" value="Transferrin receptor-like dimerisation domain"/>
    <property type="match status" value="1"/>
</dbReference>
<dbReference type="EMBL" id="LSMT01000787">
    <property type="protein sequence ID" value="PFX14388.1"/>
    <property type="molecule type" value="Genomic_DNA"/>
</dbReference>
<feature type="domain" description="Transferrin receptor-like dimerisation" evidence="3">
    <location>
        <begin position="625"/>
        <end position="731"/>
    </location>
</feature>
<dbReference type="InterPro" id="IPR007484">
    <property type="entry name" value="Peptidase_M28"/>
</dbReference>
<comment type="caution">
    <text evidence="5">The sequence shown here is derived from an EMBL/GenBank/DDBJ whole genome shotgun (WGS) entry which is preliminary data.</text>
</comment>
<evidence type="ECO:0000313" key="5">
    <source>
        <dbReference type="EMBL" id="PFX14388.1"/>
    </source>
</evidence>
<gene>
    <name evidence="5" type="primary">Naaladl1</name>
    <name evidence="5" type="ORF">AWC38_SpisGene21456</name>
</gene>